<dbReference type="AlphaFoldDB" id="A0A0U4EB14"/>
<organism evidence="2 3">
    <name type="scientific">Lentibacillus amyloliquefaciens</name>
    <dbReference type="NCBI Taxonomy" id="1472767"/>
    <lineage>
        <taxon>Bacteria</taxon>
        <taxon>Bacillati</taxon>
        <taxon>Bacillota</taxon>
        <taxon>Bacilli</taxon>
        <taxon>Bacillales</taxon>
        <taxon>Bacillaceae</taxon>
        <taxon>Lentibacillus</taxon>
    </lineage>
</organism>
<name>A0A0U4EB14_9BACI</name>
<evidence type="ECO:0000259" key="1">
    <source>
        <dbReference type="Pfam" id="PF02538"/>
    </source>
</evidence>
<evidence type="ECO:0000313" key="2">
    <source>
        <dbReference type="EMBL" id="ALX47753.1"/>
    </source>
</evidence>
<dbReference type="GO" id="GO:0005829">
    <property type="term" value="C:cytosol"/>
    <property type="evidence" value="ECO:0007669"/>
    <property type="project" value="TreeGrafter"/>
</dbReference>
<protein>
    <submittedName>
        <fullName evidence="2">5-oxoprolinase</fullName>
    </submittedName>
</protein>
<feature type="domain" description="Hydantoinase B/oxoprolinase" evidence="1">
    <location>
        <begin position="41"/>
        <end position="616"/>
    </location>
</feature>
<dbReference type="Pfam" id="PF02538">
    <property type="entry name" value="Hydantoinase_B"/>
    <property type="match status" value="1"/>
</dbReference>
<sequence length="730" mass="81424">MNDAVENKVMGLKEQLLENDRKFQETGCYAGITELKYREEDPLRYESLHTKLRSMSIASREMARSISASPGVREVGEMVVALYTPEGDAISLSTGIMVHVHTMSRFIKWMIQNGYEDSPGICPGDVFANNDAFIGTVQVPDVMVVIPIFHNDELVGWAGTVAHELEVGGITPGGDVYLAQERFTEGLFVCAEKVGEKDELRRDYLIRLERNLRMPIYWMFDDKAKLAANLELRDQVKELIDDVGLDYYKRATREFIEEGRRAQLSKVQQLMVPGRYRGHTFYGHLTEGKPGILPLGDENLLYSIPLELDVGGDGHMHLDFEGTGSWGYHSMNCTPAGMDGGLFVTLTQSMNFEGKVNDGAWLATDMNLPSGTWTNPDRHTVATATSWALLLPAFGIFQRLLSRGFVSRGFKEEAFVGQVNSPMVEMGGQSQYGSQFGMAMFECSAAGSGALGIKDGIDNGYVGWNPESDMGNMEVWEQGIPMLYLGRSIAADSGGPGSNRGGTAFTSLWLVHNTDEVTIATSEHSSRVYDNAGMCGGYPAPTAHRHFTVRDSNIQQLIEEQKPLPHSLGKDPYTTDLDRLVEGEKKEVEGPHIDKPLQAGDLFAHSYNGGGGYGDPIERDPLDVVRDVENGYVTPEIAQRTHAVVLEHDGERNAWRVNPEATEARRKEVRNARLNKAMPVKDWIASERERVLEKDFVTEVHKMYQDTMGISSQFAKEFREFWRLPENFTM</sequence>
<dbReference type="STRING" id="1472767.AOX59_03505"/>
<keyword evidence="3" id="KW-1185">Reference proteome</keyword>
<reference evidence="2 3" key="1">
    <citation type="submission" date="2016-01" db="EMBL/GenBank/DDBJ databases">
        <title>Complete genome sequence of strain Lentibacillus amyloliquefaciens LAM0015T isolated from saline sediment.</title>
        <authorList>
            <person name="Wang J.-L."/>
            <person name="He M.-X."/>
        </authorList>
    </citation>
    <scope>NUCLEOTIDE SEQUENCE [LARGE SCALE GENOMIC DNA]</scope>
    <source>
        <strain evidence="2 3">LAM0015</strain>
    </source>
</reference>
<dbReference type="PANTHER" id="PTHR11365:SF23">
    <property type="entry name" value="HYPOTHETICAL 5-OXOPROLINASE (EUROFUNG)-RELATED"/>
    <property type="match status" value="1"/>
</dbReference>
<accession>A0A0U4EB14</accession>
<dbReference type="OrthoDB" id="102473at2"/>
<dbReference type="PANTHER" id="PTHR11365">
    <property type="entry name" value="5-OXOPROLINASE RELATED"/>
    <property type="match status" value="1"/>
</dbReference>
<dbReference type="RefSeq" id="WP_068441911.1">
    <property type="nucleotide sequence ID" value="NZ_CP013862.1"/>
</dbReference>
<dbReference type="KEGG" id="lao:AOX59_03505"/>
<evidence type="ECO:0000313" key="3">
    <source>
        <dbReference type="Proteomes" id="UP000050331"/>
    </source>
</evidence>
<proteinExistence type="predicted"/>
<dbReference type="InterPro" id="IPR045079">
    <property type="entry name" value="Oxoprolinase-like"/>
</dbReference>
<dbReference type="GO" id="GO:0017168">
    <property type="term" value="F:5-oxoprolinase (ATP-hydrolyzing) activity"/>
    <property type="evidence" value="ECO:0007669"/>
    <property type="project" value="TreeGrafter"/>
</dbReference>
<dbReference type="InterPro" id="IPR003692">
    <property type="entry name" value="Hydantoinase_B"/>
</dbReference>
<dbReference type="EMBL" id="CP013862">
    <property type="protein sequence ID" value="ALX47753.1"/>
    <property type="molecule type" value="Genomic_DNA"/>
</dbReference>
<dbReference type="GO" id="GO:0006749">
    <property type="term" value="P:glutathione metabolic process"/>
    <property type="evidence" value="ECO:0007669"/>
    <property type="project" value="TreeGrafter"/>
</dbReference>
<gene>
    <name evidence="2" type="ORF">AOX59_03505</name>
</gene>
<dbReference type="Proteomes" id="UP000050331">
    <property type="component" value="Chromosome"/>
</dbReference>